<dbReference type="PROSITE" id="PS50943">
    <property type="entry name" value="HTH_CROC1"/>
    <property type="match status" value="1"/>
</dbReference>
<evidence type="ECO:0000313" key="2">
    <source>
        <dbReference type="EMBL" id="TCC99657.1"/>
    </source>
</evidence>
<comment type="caution">
    <text evidence="2">The sequence shown here is derived from an EMBL/GenBank/DDBJ whole genome shotgun (WGS) entry which is preliminary data.</text>
</comment>
<dbReference type="EMBL" id="SJSM01000001">
    <property type="protein sequence ID" value="TCC99657.1"/>
    <property type="molecule type" value="Genomic_DNA"/>
</dbReference>
<dbReference type="AlphaFoldDB" id="A0A4R0NIN4"/>
<protein>
    <submittedName>
        <fullName evidence="2">XRE family transcriptional regulator</fullName>
    </submittedName>
</protein>
<feature type="domain" description="HTH cro/C1-type" evidence="1">
    <location>
        <begin position="22"/>
        <end position="76"/>
    </location>
</feature>
<accession>A0A4R0NIN4</accession>
<dbReference type="Pfam" id="PF01381">
    <property type="entry name" value="HTH_3"/>
    <property type="match status" value="1"/>
</dbReference>
<dbReference type="Gene3D" id="1.10.260.40">
    <property type="entry name" value="lambda repressor-like DNA-binding domains"/>
    <property type="match status" value="1"/>
</dbReference>
<reference evidence="2 3" key="1">
    <citation type="submission" date="2019-02" db="EMBL/GenBank/DDBJ databases">
        <title>Pedobacter sp. RP-3-8 sp. nov., isolated from Arctic soil.</title>
        <authorList>
            <person name="Dahal R.H."/>
        </authorList>
    </citation>
    <scope>NUCLEOTIDE SEQUENCE [LARGE SCALE GENOMIC DNA]</scope>
    <source>
        <strain evidence="2 3">RP-3-8</strain>
    </source>
</reference>
<dbReference type="SMART" id="SM00530">
    <property type="entry name" value="HTH_XRE"/>
    <property type="match status" value="1"/>
</dbReference>
<proteinExistence type="predicted"/>
<evidence type="ECO:0000259" key="1">
    <source>
        <dbReference type="PROSITE" id="PS50943"/>
    </source>
</evidence>
<sequence length="88" mass="10098">MSICLVKYLKDEDFIKKFGQKLKQIREGKGISQEQLSLLTEVSQSQIARTELGQVNTSISHASTYAKFLKVNPMELFDFTDLKEKVKK</sequence>
<gene>
    <name evidence="2" type="ORF">EZ444_03015</name>
</gene>
<dbReference type="SUPFAM" id="SSF47413">
    <property type="entry name" value="lambda repressor-like DNA-binding domains"/>
    <property type="match status" value="1"/>
</dbReference>
<organism evidence="2 3">
    <name type="scientific">Pedobacter hiemivivus</name>
    <dbReference type="NCBI Taxonomy" id="2530454"/>
    <lineage>
        <taxon>Bacteria</taxon>
        <taxon>Pseudomonadati</taxon>
        <taxon>Bacteroidota</taxon>
        <taxon>Sphingobacteriia</taxon>
        <taxon>Sphingobacteriales</taxon>
        <taxon>Sphingobacteriaceae</taxon>
        <taxon>Pedobacter</taxon>
    </lineage>
</organism>
<dbReference type="InterPro" id="IPR001387">
    <property type="entry name" value="Cro/C1-type_HTH"/>
</dbReference>
<dbReference type="Proteomes" id="UP000291117">
    <property type="component" value="Unassembled WGS sequence"/>
</dbReference>
<dbReference type="CDD" id="cd00093">
    <property type="entry name" value="HTH_XRE"/>
    <property type="match status" value="1"/>
</dbReference>
<keyword evidence="3" id="KW-1185">Reference proteome</keyword>
<name>A0A4R0NIN4_9SPHI</name>
<evidence type="ECO:0000313" key="3">
    <source>
        <dbReference type="Proteomes" id="UP000291117"/>
    </source>
</evidence>
<dbReference type="InterPro" id="IPR010982">
    <property type="entry name" value="Lambda_DNA-bd_dom_sf"/>
</dbReference>
<dbReference type="OrthoDB" id="680346at2"/>
<dbReference type="GO" id="GO:0003677">
    <property type="term" value="F:DNA binding"/>
    <property type="evidence" value="ECO:0007669"/>
    <property type="project" value="InterPro"/>
</dbReference>